<proteinExistence type="predicted"/>
<dbReference type="AlphaFoldDB" id="A0A1B7TGZ2"/>
<evidence type="ECO:0000313" key="3">
    <source>
        <dbReference type="EMBL" id="OBA27968.1"/>
    </source>
</evidence>
<sequence length="550" mass="63548">MSAENDLKNEINENKQYIAALLARGDQQEERVRYMEEFSNTQSAIIEGLKKKVVKYTKLYTNSLERIEQLEKENKQNVDEVWKLRGENELLKQKLELETQSFKDKIKSFEENNNNKEDKGKTSLYVEEIEKLKRENADLKQNIEVFISNGKDTQNSNDFLLIEQINALKDEINGFKETLATEVKERKHSDKFNDASSINLEAPEDDTAFLLRSSSNHSRPLLNKKIRNTSVTPTSKMKRYNSNNSEFDRFPTIIDNDDKEIKEIIDTNVGKKESESEIEELEQVLQKYKSRFDAEDAKKKRFQEVFTLFDVVKTRLSSELLNTTDNRNEIKVENTPKELKKDIDLAKYEQLESKIEQISKNLESLMQQKTRASPKQRSKSEISNNNNRRYSTLDKGRKIDLESNRNSLKVNFDDVSIDESQIDILHRNVGETTQRKYSLETRYEDNHSNNNNKVISRNSSNGSSRTLKTAGSDAVMSNKHNEIDENVNRFNSSTPPSTKKTGGLKEHIEINATDITNGSNSAKHSDTLERIVRETKNGKMDVDDIVARYA</sequence>
<comment type="caution">
    <text evidence="3">The sequence shown here is derived from an EMBL/GenBank/DDBJ whole genome shotgun (WGS) entry which is preliminary data.</text>
</comment>
<evidence type="ECO:0000313" key="4">
    <source>
        <dbReference type="Proteomes" id="UP000092321"/>
    </source>
</evidence>
<reference evidence="4" key="1">
    <citation type="journal article" date="2016" name="Proc. Natl. Acad. Sci. U.S.A.">
        <title>Comparative genomics of biotechnologically important yeasts.</title>
        <authorList>
            <person name="Riley R."/>
            <person name="Haridas S."/>
            <person name="Wolfe K.H."/>
            <person name="Lopes M.R."/>
            <person name="Hittinger C.T."/>
            <person name="Goeker M."/>
            <person name="Salamov A.A."/>
            <person name="Wisecaver J.H."/>
            <person name="Long T.M."/>
            <person name="Calvey C.H."/>
            <person name="Aerts A.L."/>
            <person name="Barry K.W."/>
            <person name="Choi C."/>
            <person name="Clum A."/>
            <person name="Coughlan A.Y."/>
            <person name="Deshpande S."/>
            <person name="Douglass A.P."/>
            <person name="Hanson S.J."/>
            <person name="Klenk H.-P."/>
            <person name="LaButti K.M."/>
            <person name="Lapidus A."/>
            <person name="Lindquist E.A."/>
            <person name="Lipzen A.M."/>
            <person name="Meier-Kolthoff J.P."/>
            <person name="Ohm R.A."/>
            <person name="Otillar R.P."/>
            <person name="Pangilinan J.L."/>
            <person name="Peng Y."/>
            <person name="Rokas A."/>
            <person name="Rosa C.A."/>
            <person name="Scheuner C."/>
            <person name="Sibirny A.A."/>
            <person name="Slot J.C."/>
            <person name="Stielow J.B."/>
            <person name="Sun H."/>
            <person name="Kurtzman C.P."/>
            <person name="Blackwell M."/>
            <person name="Grigoriev I.V."/>
            <person name="Jeffries T.W."/>
        </authorList>
    </citation>
    <scope>NUCLEOTIDE SEQUENCE [LARGE SCALE GENOMIC DNA]</scope>
    <source>
        <strain evidence="4">NRRL Y-1626</strain>
    </source>
</reference>
<feature type="coiled-coil region" evidence="1">
    <location>
        <begin position="53"/>
        <end position="185"/>
    </location>
</feature>
<protein>
    <submittedName>
        <fullName evidence="3">Uncharacterized protein</fullName>
    </submittedName>
</protein>
<evidence type="ECO:0000256" key="1">
    <source>
        <dbReference type="SAM" id="Coils"/>
    </source>
</evidence>
<feature type="compositionally biased region" description="Polar residues" evidence="2">
    <location>
        <begin position="378"/>
        <end position="390"/>
    </location>
</feature>
<name>A0A1B7TGZ2_9ASCO</name>
<dbReference type="EMBL" id="LXPE01000006">
    <property type="protein sequence ID" value="OBA27968.1"/>
    <property type="molecule type" value="Genomic_DNA"/>
</dbReference>
<dbReference type="Proteomes" id="UP000092321">
    <property type="component" value="Unassembled WGS sequence"/>
</dbReference>
<feature type="coiled-coil region" evidence="1">
    <location>
        <begin position="271"/>
        <end position="298"/>
    </location>
</feature>
<keyword evidence="1" id="KW-0175">Coiled coil</keyword>
<organism evidence="3 4">
    <name type="scientific">Hanseniaspora valbyensis NRRL Y-1626</name>
    <dbReference type="NCBI Taxonomy" id="766949"/>
    <lineage>
        <taxon>Eukaryota</taxon>
        <taxon>Fungi</taxon>
        <taxon>Dikarya</taxon>
        <taxon>Ascomycota</taxon>
        <taxon>Saccharomycotina</taxon>
        <taxon>Saccharomycetes</taxon>
        <taxon>Saccharomycodales</taxon>
        <taxon>Saccharomycodaceae</taxon>
        <taxon>Hanseniaspora</taxon>
    </lineage>
</organism>
<accession>A0A1B7TGZ2</accession>
<feature type="region of interest" description="Disordered" evidence="2">
    <location>
        <begin position="366"/>
        <end position="397"/>
    </location>
</feature>
<feature type="compositionally biased region" description="Polar residues" evidence="2">
    <location>
        <begin position="448"/>
        <end position="469"/>
    </location>
</feature>
<keyword evidence="4" id="KW-1185">Reference proteome</keyword>
<evidence type="ECO:0000256" key="2">
    <source>
        <dbReference type="SAM" id="MobiDB-lite"/>
    </source>
</evidence>
<gene>
    <name evidence="3" type="ORF">HANVADRAFT_61727</name>
</gene>
<dbReference type="OrthoDB" id="3973111at2759"/>
<feature type="region of interest" description="Disordered" evidence="2">
    <location>
        <begin position="443"/>
        <end position="473"/>
    </location>
</feature>